<comment type="subcellular location">
    <subcellularLocation>
        <location evidence="1">Mitochondrion membrane</location>
        <topology evidence="1">Multi-pass membrane protein</topology>
    </subcellularLocation>
</comment>
<keyword evidence="4 9" id="KW-0812">Transmembrane</keyword>
<evidence type="ECO:0000256" key="7">
    <source>
        <dbReference type="ARBA" id="ARBA00023128"/>
    </source>
</evidence>
<dbReference type="InterPro" id="IPR018108">
    <property type="entry name" value="MCP_transmembrane"/>
</dbReference>
<evidence type="ECO:0000256" key="6">
    <source>
        <dbReference type="ARBA" id="ARBA00022989"/>
    </source>
</evidence>
<evidence type="ECO:0000256" key="8">
    <source>
        <dbReference type="ARBA" id="ARBA00023136"/>
    </source>
</evidence>
<evidence type="ECO:0000256" key="1">
    <source>
        <dbReference type="ARBA" id="ARBA00004225"/>
    </source>
</evidence>
<evidence type="ECO:0000256" key="10">
    <source>
        <dbReference type="RuleBase" id="RU000488"/>
    </source>
</evidence>
<proteinExistence type="inferred from homology"/>
<feature type="compositionally biased region" description="Low complexity" evidence="11">
    <location>
        <begin position="337"/>
        <end position="361"/>
    </location>
</feature>
<gene>
    <name evidence="12" type="ORF">BCV70DRAFT_202490</name>
</gene>
<protein>
    <submittedName>
        <fullName evidence="12">Mitochondrial carrier</fullName>
    </submittedName>
</protein>
<evidence type="ECO:0000313" key="13">
    <source>
        <dbReference type="Proteomes" id="UP000246740"/>
    </source>
</evidence>
<feature type="repeat" description="Solcar" evidence="9">
    <location>
        <begin position="298"/>
        <end position="408"/>
    </location>
</feature>
<dbReference type="AlphaFoldDB" id="A0A317XKA7"/>
<organism evidence="12 13">
    <name type="scientific">Testicularia cyperi</name>
    <dbReference type="NCBI Taxonomy" id="1882483"/>
    <lineage>
        <taxon>Eukaryota</taxon>
        <taxon>Fungi</taxon>
        <taxon>Dikarya</taxon>
        <taxon>Basidiomycota</taxon>
        <taxon>Ustilaginomycotina</taxon>
        <taxon>Ustilaginomycetes</taxon>
        <taxon>Ustilaginales</taxon>
        <taxon>Anthracoideaceae</taxon>
        <taxon>Testicularia</taxon>
    </lineage>
</organism>
<name>A0A317XKA7_9BASI</name>
<feature type="region of interest" description="Disordered" evidence="11">
    <location>
        <begin position="333"/>
        <end position="361"/>
    </location>
</feature>
<evidence type="ECO:0000256" key="2">
    <source>
        <dbReference type="ARBA" id="ARBA00006375"/>
    </source>
</evidence>
<dbReference type="PANTHER" id="PTHR45624:SF10">
    <property type="entry name" value="SLC (SOLUTE CARRIER) HOMOLOG"/>
    <property type="match status" value="1"/>
</dbReference>
<keyword evidence="5" id="KW-0677">Repeat</keyword>
<dbReference type="GO" id="GO:0031966">
    <property type="term" value="C:mitochondrial membrane"/>
    <property type="evidence" value="ECO:0007669"/>
    <property type="project" value="UniProtKB-SubCell"/>
</dbReference>
<feature type="repeat" description="Solcar" evidence="9">
    <location>
        <begin position="201"/>
        <end position="286"/>
    </location>
</feature>
<sequence length="414" mass="43738">MGEAPAPSALVDFVAGTVGGIASLLAGHPFDTVKTRLQAQPSPGAAAPLGIPDASRQATVRTPLLATASSSVVLETESGINSTSTSTARYPNTSTSSIDRIGNANTHPCRIRPAAPSAPIYKSAWHAFSSIIREEKVVGLYKGVTSPMLGVAVMNASVFGLYELALRFQQSFSLFAAARPGVGVGVGGNNVSDSTSTSTLPTLSQVMVAGMLSGVGSSVITSPIDLIKIREQMYRGPARVSTWKVLVDVVTKEGFFRGLYRGWATTAIRDLGYGPYFLSYEWMNRTFFSPSPSGNGKLSPIDLAISGSIAGLVGWISTFWADVIKTKIQASSRFTDSPTSSPISNSNSNSNSNPTSRTPSRSLFWSTARQTYSAGGIKAFFVGVGPTILRAIPVNAVLFVTFEATKDFLVHRGY</sequence>
<evidence type="ECO:0000256" key="9">
    <source>
        <dbReference type="PROSITE-ProRule" id="PRU00282"/>
    </source>
</evidence>
<dbReference type="InParanoid" id="A0A317XKA7"/>
<feature type="region of interest" description="Disordered" evidence="11">
    <location>
        <begin position="82"/>
        <end position="104"/>
    </location>
</feature>
<evidence type="ECO:0000256" key="4">
    <source>
        <dbReference type="ARBA" id="ARBA00022692"/>
    </source>
</evidence>
<comment type="similarity">
    <text evidence="2 10">Belongs to the mitochondrial carrier (TC 2.A.29) family.</text>
</comment>
<evidence type="ECO:0000256" key="3">
    <source>
        <dbReference type="ARBA" id="ARBA00022448"/>
    </source>
</evidence>
<dbReference type="InterPro" id="IPR023395">
    <property type="entry name" value="MCP_dom_sf"/>
</dbReference>
<dbReference type="PROSITE" id="PS50920">
    <property type="entry name" value="SOLCAR"/>
    <property type="match status" value="3"/>
</dbReference>
<keyword evidence="7" id="KW-0496">Mitochondrion</keyword>
<dbReference type="Proteomes" id="UP000246740">
    <property type="component" value="Unassembled WGS sequence"/>
</dbReference>
<reference evidence="12 13" key="1">
    <citation type="journal article" date="2018" name="Mol. Biol. Evol.">
        <title>Broad Genomic Sampling Reveals a Smut Pathogenic Ancestry of the Fungal Clade Ustilaginomycotina.</title>
        <authorList>
            <person name="Kijpornyongpan T."/>
            <person name="Mondo S.J."/>
            <person name="Barry K."/>
            <person name="Sandor L."/>
            <person name="Lee J."/>
            <person name="Lipzen A."/>
            <person name="Pangilinan J."/>
            <person name="LaButti K."/>
            <person name="Hainaut M."/>
            <person name="Henrissat B."/>
            <person name="Grigoriev I.V."/>
            <person name="Spatafora J.W."/>
            <person name="Aime M.C."/>
        </authorList>
    </citation>
    <scope>NUCLEOTIDE SEQUENCE [LARGE SCALE GENOMIC DNA]</scope>
    <source>
        <strain evidence="12 13">MCA 3645</strain>
    </source>
</reference>
<evidence type="ECO:0000256" key="11">
    <source>
        <dbReference type="SAM" id="MobiDB-lite"/>
    </source>
</evidence>
<dbReference type="Gene3D" id="1.50.40.10">
    <property type="entry name" value="Mitochondrial carrier domain"/>
    <property type="match status" value="2"/>
</dbReference>
<dbReference type="PANTHER" id="PTHR45624">
    <property type="entry name" value="MITOCHONDRIAL BASIC AMINO ACIDS TRANSPORTER-RELATED"/>
    <property type="match status" value="1"/>
</dbReference>
<evidence type="ECO:0000256" key="5">
    <source>
        <dbReference type="ARBA" id="ARBA00022737"/>
    </source>
</evidence>
<accession>A0A317XKA7</accession>
<dbReference type="InterPro" id="IPR050567">
    <property type="entry name" value="Mitochondrial_Carrier"/>
</dbReference>
<dbReference type="SUPFAM" id="SSF103506">
    <property type="entry name" value="Mitochondrial carrier"/>
    <property type="match status" value="1"/>
</dbReference>
<keyword evidence="6" id="KW-1133">Transmembrane helix</keyword>
<keyword evidence="13" id="KW-1185">Reference proteome</keyword>
<dbReference type="Pfam" id="PF00153">
    <property type="entry name" value="Mito_carr"/>
    <property type="match status" value="4"/>
</dbReference>
<dbReference type="GO" id="GO:0022857">
    <property type="term" value="F:transmembrane transporter activity"/>
    <property type="evidence" value="ECO:0007669"/>
    <property type="project" value="TreeGrafter"/>
</dbReference>
<evidence type="ECO:0000313" key="12">
    <source>
        <dbReference type="EMBL" id="PWY97730.1"/>
    </source>
</evidence>
<dbReference type="EMBL" id="KZ819202">
    <property type="protein sequence ID" value="PWY97730.1"/>
    <property type="molecule type" value="Genomic_DNA"/>
</dbReference>
<feature type="repeat" description="Solcar" evidence="9">
    <location>
        <begin position="7"/>
        <end position="168"/>
    </location>
</feature>
<dbReference type="OrthoDB" id="14252at2759"/>
<keyword evidence="8 9" id="KW-0472">Membrane</keyword>
<keyword evidence="3 10" id="KW-0813">Transport</keyword>